<comment type="similarity">
    <text evidence="1">Belongs to the bacterial sugar transferase family.</text>
</comment>
<dbReference type="RefSeq" id="WP_052001216.1">
    <property type="nucleotide sequence ID" value="NZ_CABVQD010000002.1"/>
</dbReference>
<dbReference type="PANTHER" id="PTHR30576:SF10">
    <property type="entry name" value="SLL5057 PROTEIN"/>
    <property type="match status" value="1"/>
</dbReference>
<feature type="domain" description="Bacterial sugar transferase" evidence="3">
    <location>
        <begin position="37"/>
        <end position="226"/>
    </location>
</feature>
<keyword evidence="2 4" id="KW-0812">Transmembrane</keyword>
<keyword evidence="5" id="KW-1185">Reference proteome</keyword>
<gene>
    <name evidence="4" type="ORF">BPA30113_00821</name>
</gene>
<name>A0A6J5D0M1_9BURK</name>
<dbReference type="InterPro" id="IPR003362">
    <property type="entry name" value="Bact_transf"/>
</dbReference>
<sequence length="232" mass="26150">MTLDPHLAVVSPRRAALALRVARLAWRWHACRYACVKRVIDIAVASSALVMLGPLFAVVAICVRLEDRGPVLFWQRRVGRHGREFAFPKFRSMVVDAERRRTEIGHLNQHGAAGVTFKRADDPRITRIGRFIRRTSIDELPQLWCVLTGDMTLVGPRPPLPREVARYTPSDRGRLLVTPGLTCIWQVSGRANIAFPEQVTMDLAYIRERSLALDLKLLCKTVPAVLRGHGAY</sequence>
<dbReference type="Proteomes" id="UP000494330">
    <property type="component" value="Unassembled WGS sequence"/>
</dbReference>
<evidence type="ECO:0000313" key="5">
    <source>
        <dbReference type="Proteomes" id="UP000494330"/>
    </source>
</evidence>
<dbReference type="Pfam" id="PF02397">
    <property type="entry name" value="Bac_transf"/>
    <property type="match status" value="1"/>
</dbReference>
<protein>
    <submittedName>
        <fullName evidence="4">Transmembrane sugar transferase</fullName>
    </submittedName>
</protein>
<feature type="transmembrane region" description="Helical" evidence="2">
    <location>
        <begin position="42"/>
        <end position="63"/>
    </location>
</feature>
<evidence type="ECO:0000256" key="2">
    <source>
        <dbReference type="SAM" id="Phobius"/>
    </source>
</evidence>
<dbReference type="EMBL" id="CABVQD010000002">
    <property type="protein sequence ID" value="VWB23729.1"/>
    <property type="molecule type" value="Genomic_DNA"/>
</dbReference>
<evidence type="ECO:0000256" key="1">
    <source>
        <dbReference type="ARBA" id="ARBA00006464"/>
    </source>
</evidence>
<keyword evidence="2" id="KW-1133">Transmembrane helix</keyword>
<dbReference type="AlphaFoldDB" id="A0A6J5D0M1"/>
<reference evidence="4 5" key="1">
    <citation type="submission" date="2019-09" db="EMBL/GenBank/DDBJ databases">
        <authorList>
            <person name="Depoorter E."/>
        </authorList>
    </citation>
    <scope>NUCLEOTIDE SEQUENCE [LARGE SCALE GENOMIC DNA]</scope>
    <source>
        <strain evidence="4">LMG 30113</strain>
    </source>
</reference>
<keyword evidence="2" id="KW-0472">Membrane</keyword>
<organism evidence="4 5">
    <name type="scientific">Burkholderia paludis</name>
    <dbReference type="NCBI Taxonomy" id="1506587"/>
    <lineage>
        <taxon>Bacteria</taxon>
        <taxon>Pseudomonadati</taxon>
        <taxon>Pseudomonadota</taxon>
        <taxon>Betaproteobacteria</taxon>
        <taxon>Burkholderiales</taxon>
        <taxon>Burkholderiaceae</taxon>
        <taxon>Burkholderia</taxon>
        <taxon>Burkholderia cepacia complex</taxon>
    </lineage>
</organism>
<evidence type="ECO:0000313" key="4">
    <source>
        <dbReference type="EMBL" id="VWB23729.1"/>
    </source>
</evidence>
<dbReference type="GO" id="GO:0016780">
    <property type="term" value="F:phosphotransferase activity, for other substituted phosphate groups"/>
    <property type="evidence" value="ECO:0007669"/>
    <property type="project" value="TreeGrafter"/>
</dbReference>
<evidence type="ECO:0000259" key="3">
    <source>
        <dbReference type="Pfam" id="PF02397"/>
    </source>
</evidence>
<keyword evidence="4" id="KW-0808">Transferase</keyword>
<accession>A0A6J5D0M1</accession>
<proteinExistence type="inferred from homology"/>
<dbReference type="PANTHER" id="PTHR30576">
    <property type="entry name" value="COLANIC BIOSYNTHESIS UDP-GLUCOSE LIPID CARRIER TRANSFERASE"/>
    <property type="match status" value="1"/>
</dbReference>